<evidence type="ECO:0000259" key="3">
    <source>
        <dbReference type="Pfam" id="PF25023"/>
    </source>
</evidence>
<sequence>VSEYERDSLHRQIMRTQGQLATYSGYDDDGLLSWQRSLAPGSAPVLPGQRPARQGCVTSRDYYWNNHGEVGTIDDSLRGSVVYSYDRSGYLTGRSGQMYDHDRYYYDKAGNLLDDTQQGPVMNNRLPGCGRDRYGYNEWGELTTRRDQQLEWNAQGQLTRVISGNTETYYGYDALGRRTRKATYGRHTGHTARSRTDFVWEGFRLLQENVQQQGWRTYVYDAEQPYTPVASVTGKGESRQVWYYHTDVTGTPQEVTAADGTLVWAGYIRGFGENAADISNSGAYFHQPLRLPGQYFDDETGLHYNLFRYYAPECGRFVSQDPIGLAGGLNLYLYAPNPLSWVDPLGLSGEPIGSENNPFDSSRAARREAMRQAGIPTSQQPISQSQNSSGREYSYETPKPGGGTGLSSVQEQTMDISHPDKPHWEAGQVKTDDFGNPRMNKYGRPQLRNGKGKAYYGKGGCE</sequence>
<dbReference type="InterPro" id="IPR056823">
    <property type="entry name" value="TEN-like_YD-shell"/>
</dbReference>
<dbReference type="InterPro" id="IPR050708">
    <property type="entry name" value="T6SS_VgrG/RHS"/>
</dbReference>
<dbReference type="Gene3D" id="2.180.10.10">
    <property type="entry name" value="RHS repeat-associated core"/>
    <property type="match status" value="1"/>
</dbReference>
<dbReference type="EMBL" id="PYJU01000046">
    <property type="protein sequence ID" value="TGC35182.1"/>
    <property type="molecule type" value="Genomic_DNA"/>
</dbReference>
<feature type="non-terminal residue" evidence="4">
    <location>
        <position position="1"/>
    </location>
</feature>
<dbReference type="PRINTS" id="PR00394">
    <property type="entry name" value="RHSPROTEIN"/>
</dbReference>
<feature type="compositionally biased region" description="Low complexity" evidence="2">
    <location>
        <begin position="378"/>
        <end position="389"/>
    </location>
</feature>
<organism evidence="4 5">
    <name type="scientific">Salmonella enterica subsp. enterica serovar Wernigerode</name>
    <dbReference type="NCBI Taxonomy" id="2565187"/>
    <lineage>
        <taxon>Bacteria</taxon>
        <taxon>Pseudomonadati</taxon>
        <taxon>Pseudomonadota</taxon>
        <taxon>Gammaproteobacteria</taxon>
        <taxon>Enterobacterales</taxon>
        <taxon>Enterobacteriaceae</taxon>
        <taxon>Salmonella</taxon>
    </lineage>
</organism>
<name>A0A659M5P2_SALET</name>
<dbReference type="Proteomes" id="UP000297878">
    <property type="component" value="Unassembled WGS sequence"/>
</dbReference>
<dbReference type="PANTHER" id="PTHR32305">
    <property type="match status" value="1"/>
</dbReference>
<reference evidence="4 5" key="1">
    <citation type="submission" date="2018-03" db="EMBL/GenBank/DDBJ databases">
        <title>Non-Typhoidal Salmonella genome sequencing and assembly.</title>
        <authorList>
            <person name="Matchawe C."/>
        </authorList>
    </citation>
    <scope>NUCLEOTIDE SEQUENCE [LARGE SCALE GENOMIC DNA]</scope>
    <source>
        <strain evidence="4 5">100ev</strain>
    </source>
</reference>
<protein>
    <submittedName>
        <fullName evidence="4">Type IV secretion protein Rhs</fullName>
    </submittedName>
</protein>
<feature type="region of interest" description="Disordered" evidence="2">
    <location>
        <begin position="352"/>
        <end position="462"/>
    </location>
</feature>
<comment type="caution">
    <text evidence="4">The sequence shown here is derived from an EMBL/GenBank/DDBJ whole genome shotgun (WGS) entry which is preliminary data.</text>
</comment>
<proteinExistence type="predicted"/>
<evidence type="ECO:0000313" key="4">
    <source>
        <dbReference type="EMBL" id="TGC35182.1"/>
    </source>
</evidence>
<evidence type="ECO:0000313" key="5">
    <source>
        <dbReference type="Proteomes" id="UP000297878"/>
    </source>
</evidence>
<evidence type="ECO:0000256" key="2">
    <source>
        <dbReference type="SAM" id="MobiDB-lite"/>
    </source>
</evidence>
<feature type="compositionally biased region" description="Polar residues" evidence="2">
    <location>
        <begin position="406"/>
        <end position="415"/>
    </location>
</feature>
<accession>A0A659M5P2</accession>
<dbReference type="PANTHER" id="PTHR32305:SF15">
    <property type="entry name" value="PROTEIN RHSA-RELATED"/>
    <property type="match status" value="1"/>
</dbReference>
<gene>
    <name evidence="4" type="ORF">C9F01_09990</name>
</gene>
<feature type="compositionally biased region" description="Basic and acidic residues" evidence="2">
    <location>
        <begin position="417"/>
        <end position="435"/>
    </location>
</feature>
<dbReference type="NCBIfam" id="TIGR03696">
    <property type="entry name" value="Rhs_assc_core"/>
    <property type="match status" value="1"/>
</dbReference>
<dbReference type="InterPro" id="IPR006530">
    <property type="entry name" value="YD"/>
</dbReference>
<evidence type="ECO:0000256" key="1">
    <source>
        <dbReference type="ARBA" id="ARBA00022737"/>
    </source>
</evidence>
<dbReference type="AlphaFoldDB" id="A0A659M5P2"/>
<feature type="domain" description="Teneurin-like YD-shell" evidence="3">
    <location>
        <begin position="78"/>
        <end position="321"/>
    </location>
</feature>
<keyword evidence="1" id="KW-0677">Repeat</keyword>
<dbReference type="InterPro" id="IPR022385">
    <property type="entry name" value="Rhs_assc_core"/>
</dbReference>
<dbReference type="Pfam" id="PF25023">
    <property type="entry name" value="TEN_YD-shell"/>
    <property type="match status" value="1"/>
</dbReference>
<dbReference type="NCBIfam" id="TIGR01643">
    <property type="entry name" value="YD_repeat_2x"/>
    <property type="match status" value="1"/>
</dbReference>